<dbReference type="EMBL" id="JBHSQH010000001">
    <property type="protein sequence ID" value="MFC5970030.1"/>
    <property type="molecule type" value="Genomic_DNA"/>
</dbReference>
<organism evidence="1 2">
    <name type="scientific">Halomarina salina</name>
    <dbReference type="NCBI Taxonomy" id="1872699"/>
    <lineage>
        <taxon>Archaea</taxon>
        <taxon>Methanobacteriati</taxon>
        <taxon>Methanobacteriota</taxon>
        <taxon>Stenosarchaea group</taxon>
        <taxon>Halobacteria</taxon>
        <taxon>Halobacteriales</taxon>
        <taxon>Natronomonadaceae</taxon>
        <taxon>Halomarina</taxon>
    </lineage>
</organism>
<evidence type="ECO:0000313" key="1">
    <source>
        <dbReference type="EMBL" id="MFC5970030.1"/>
    </source>
</evidence>
<keyword evidence="2" id="KW-1185">Reference proteome</keyword>
<comment type="caution">
    <text evidence="1">The sequence shown here is derived from an EMBL/GenBank/DDBJ whole genome shotgun (WGS) entry which is preliminary data.</text>
</comment>
<evidence type="ECO:0000313" key="2">
    <source>
        <dbReference type="Proteomes" id="UP001596099"/>
    </source>
</evidence>
<dbReference type="Proteomes" id="UP001596099">
    <property type="component" value="Unassembled WGS sequence"/>
</dbReference>
<name>A0ABD5RIA2_9EURY</name>
<accession>A0ABD5RIA2</accession>
<proteinExistence type="predicted"/>
<protein>
    <submittedName>
        <fullName evidence="1">Uncharacterized protein</fullName>
    </submittedName>
</protein>
<dbReference type="AlphaFoldDB" id="A0ABD5RIA2"/>
<dbReference type="RefSeq" id="WP_247418656.1">
    <property type="nucleotide sequence ID" value="NZ_JALLGW010000002.1"/>
</dbReference>
<reference evidence="1 2" key="1">
    <citation type="journal article" date="2019" name="Int. J. Syst. Evol. Microbiol.">
        <title>The Global Catalogue of Microorganisms (GCM) 10K type strain sequencing project: providing services to taxonomists for standard genome sequencing and annotation.</title>
        <authorList>
            <consortium name="The Broad Institute Genomics Platform"/>
            <consortium name="The Broad Institute Genome Sequencing Center for Infectious Disease"/>
            <person name="Wu L."/>
            <person name="Ma J."/>
        </authorList>
    </citation>
    <scope>NUCLEOTIDE SEQUENCE [LARGE SCALE GENOMIC DNA]</scope>
    <source>
        <strain evidence="1 2">CGMCC 1.12543</strain>
    </source>
</reference>
<sequence>MSEDVRPSQGVEQKPKIVRDGFETVPNALRTDNLAVRCTAPEHLGDDAECSGWCESFDIDPSDVRVDGYGYLHFADHVPTECPECGGGLLAYNGVQVNFYV</sequence>
<gene>
    <name evidence="1" type="ORF">ACFPYI_01680</name>
</gene>